<keyword evidence="7" id="KW-1185">Reference proteome</keyword>
<keyword evidence="4" id="KW-0804">Transcription</keyword>
<dbReference type="InterPro" id="IPR005119">
    <property type="entry name" value="LysR_subst-bd"/>
</dbReference>
<evidence type="ECO:0000313" key="6">
    <source>
        <dbReference type="EMBL" id="GGB04887.1"/>
    </source>
</evidence>
<name>A0ABQ1I1W1_9ALTE</name>
<dbReference type="InterPro" id="IPR000847">
    <property type="entry name" value="LysR_HTH_N"/>
</dbReference>
<evidence type="ECO:0000256" key="4">
    <source>
        <dbReference type="ARBA" id="ARBA00023163"/>
    </source>
</evidence>
<proteinExistence type="inferred from homology"/>
<protein>
    <submittedName>
        <fullName evidence="6">XRE family transcriptional regulator</fullName>
    </submittedName>
</protein>
<gene>
    <name evidence="6" type="ORF">GCM10007414_17710</name>
</gene>
<evidence type="ECO:0000256" key="1">
    <source>
        <dbReference type="ARBA" id="ARBA00009437"/>
    </source>
</evidence>
<comment type="similarity">
    <text evidence="1">Belongs to the LysR transcriptional regulatory family.</text>
</comment>
<organism evidence="6 7">
    <name type="scientific">Agarivorans gilvus</name>
    <dbReference type="NCBI Taxonomy" id="680279"/>
    <lineage>
        <taxon>Bacteria</taxon>
        <taxon>Pseudomonadati</taxon>
        <taxon>Pseudomonadota</taxon>
        <taxon>Gammaproteobacteria</taxon>
        <taxon>Alteromonadales</taxon>
        <taxon>Alteromonadaceae</taxon>
        <taxon>Agarivorans</taxon>
    </lineage>
</organism>
<dbReference type="Gene3D" id="1.10.10.10">
    <property type="entry name" value="Winged helix-like DNA-binding domain superfamily/Winged helix DNA-binding domain"/>
    <property type="match status" value="1"/>
</dbReference>
<dbReference type="Gene3D" id="3.40.190.10">
    <property type="entry name" value="Periplasmic binding protein-like II"/>
    <property type="match status" value="1"/>
</dbReference>
<dbReference type="SUPFAM" id="SSF53850">
    <property type="entry name" value="Periplasmic binding protein-like II"/>
    <property type="match status" value="1"/>
</dbReference>
<accession>A0ABQ1I1W1</accession>
<dbReference type="Proteomes" id="UP000651977">
    <property type="component" value="Unassembled WGS sequence"/>
</dbReference>
<sequence length="303" mass="34605">MLELKHLRCIQAIATSSSLKSAAEKLFITDSALSHQLKDLEQRIGESLVIRKQQPPRLTASGQTLLQLAQQVLPLIKHTEQQLNSPQQRLNLALDCHACFQWLVPSLRQFQQQWPSVNSHFCHDRDYQGLPLLLAGEADLLLSSEFIPQAQLCYQALFEYEMVLIASPQQPFSPNQPIVAADLQQHTLISYPVAKQRLDVYNYLLKPQALEPAQWKYADNPATLVQMVAANMGVAAMPYWAVENYLQQQLIQQHSFEPAIWRPMYAVYRNDADNPQLLERFVQLIKQYALSHLAGCRKLPKEP</sequence>
<evidence type="ECO:0000313" key="7">
    <source>
        <dbReference type="Proteomes" id="UP000651977"/>
    </source>
</evidence>
<dbReference type="PROSITE" id="PS50931">
    <property type="entry name" value="HTH_LYSR"/>
    <property type="match status" value="1"/>
</dbReference>
<evidence type="ECO:0000256" key="3">
    <source>
        <dbReference type="ARBA" id="ARBA00023125"/>
    </source>
</evidence>
<dbReference type="InterPro" id="IPR036390">
    <property type="entry name" value="WH_DNA-bd_sf"/>
</dbReference>
<evidence type="ECO:0000256" key="2">
    <source>
        <dbReference type="ARBA" id="ARBA00023015"/>
    </source>
</evidence>
<dbReference type="InterPro" id="IPR036388">
    <property type="entry name" value="WH-like_DNA-bd_sf"/>
</dbReference>
<keyword evidence="3" id="KW-0238">DNA-binding</keyword>
<reference evidence="7" key="1">
    <citation type="journal article" date="2019" name="Int. J. Syst. Evol. Microbiol.">
        <title>The Global Catalogue of Microorganisms (GCM) 10K type strain sequencing project: providing services to taxonomists for standard genome sequencing and annotation.</title>
        <authorList>
            <consortium name="The Broad Institute Genomics Platform"/>
            <consortium name="The Broad Institute Genome Sequencing Center for Infectious Disease"/>
            <person name="Wu L."/>
            <person name="Ma J."/>
        </authorList>
    </citation>
    <scope>NUCLEOTIDE SEQUENCE [LARGE SCALE GENOMIC DNA]</scope>
    <source>
        <strain evidence="7">CGMCC 1.10131</strain>
    </source>
</reference>
<feature type="domain" description="HTH lysR-type" evidence="5">
    <location>
        <begin position="2"/>
        <end position="59"/>
    </location>
</feature>
<dbReference type="Pfam" id="PF03466">
    <property type="entry name" value="LysR_substrate"/>
    <property type="match status" value="1"/>
</dbReference>
<comment type="caution">
    <text evidence="6">The sequence shown here is derived from an EMBL/GenBank/DDBJ whole genome shotgun (WGS) entry which is preliminary data.</text>
</comment>
<evidence type="ECO:0000259" key="5">
    <source>
        <dbReference type="PROSITE" id="PS50931"/>
    </source>
</evidence>
<dbReference type="SUPFAM" id="SSF46785">
    <property type="entry name" value="Winged helix' DNA-binding domain"/>
    <property type="match status" value="1"/>
</dbReference>
<keyword evidence="2" id="KW-0805">Transcription regulation</keyword>
<dbReference type="RefSeq" id="WP_055734322.1">
    <property type="nucleotide sequence ID" value="NZ_BMDY01000009.1"/>
</dbReference>
<dbReference type="Pfam" id="PF00126">
    <property type="entry name" value="HTH_1"/>
    <property type="match status" value="1"/>
</dbReference>
<dbReference type="PANTHER" id="PTHR30126:SF25">
    <property type="entry name" value="HTH-TYPE TRANSCRIPTIONAL REGULATOR METR"/>
    <property type="match status" value="1"/>
</dbReference>
<dbReference type="PANTHER" id="PTHR30126">
    <property type="entry name" value="HTH-TYPE TRANSCRIPTIONAL REGULATOR"/>
    <property type="match status" value="1"/>
</dbReference>
<dbReference type="EMBL" id="BMDY01000009">
    <property type="protein sequence ID" value="GGB04887.1"/>
    <property type="molecule type" value="Genomic_DNA"/>
</dbReference>